<evidence type="ECO:0000256" key="1">
    <source>
        <dbReference type="SAM" id="Phobius"/>
    </source>
</evidence>
<protein>
    <submittedName>
        <fullName evidence="2">Uncharacterized protein</fullName>
    </submittedName>
</protein>
<feature type="transmembrane region" description="Helical" evidence="1">
    <location>
        <begin position="21"/>
        <end position="45"/>
    </location>
</feature>
<accession>A0A6A5Q8L9</accession>
<proteinExistence type="predicted"/>
<name>A0A6A5Q8L9_AMPQU</name>
<gene>
    <name evidence="2" type="ORF">BDU57DRAFT_523334</name>
</gene>
<dbReference type="EMBL" id="ML979141">
    <property type="protein sequence ID" value="KAF1912021.1"/>
    <property type="molecule type" value="Genomic_DNA"/>
</dbReference>
<keyword evidence="3" id="KW-1185">Reference proteome</keyword>
<reference evidence="2" key="1">
    <citation type="journal article" date="2020" name="Stud. Mycol.">
        <title>101 Dothideomycetes genomes: a test case for predicting lifestyles and emergence of pathogens.</title>
        <authorList>
            <person name="Haridas S."/>
            <person name="Albert R."/>
            <person name="Binder M."/>
            <person name="Bloem J."/>
            <person name="Labutti K."/>
            <person name="Salamov A."/>
            <person name="Andreopoulos B."/>
            <person name="Baker S."/>
            <person name="Barry K."/>
            <person name="Bills G."/>
            <person name="Bluhm B."/>
            <person name="Cannon C."/>
            <person name="Castanera R."/>
            <person name="Culley D."/>
            <person name="Daum C."/>
            <person name="Ezra D."/>
            <person name="Gonzalez J."/>
            <person name="Henrissat B."/>
            <person name="Kuo A."/>
            <person name="Liang C."/>
            <person name="Lipzen A."/>
            <person name="Lutzoni F."/>
            <person name="Magnuson J."/>
            <person name="Mondo S."/>
            <person name="Nolan M."/>
            <person name="Ohm R."/>
            <person name="Pangilinan J."/>
            <person name="Park H.-J."/>
            <person name="Ramirez L."/>
            <person name="Alfaro M."/>
            <person name="Sun H."/>
            <person name="Tritt A."/>
            <person name="Yoshinaga Y."/>
            <person name="Zwiers L.-H."/>
            <person name="Turgeon B."/>
            <person name="Goodwin S."/>
            <person name="Spatafora J."/>
            <person name="Crous P."/>
            <person name="Grigoriev I."/>
        </authorList>
    </citation>
    <scope>NUCLEOTIDE SEQUENCE</scope>
    <source>
        <strain evidence="2">HMLAC05119</strain>
    </source>
</reference>
<evidence type="ECO:0000313" key="2">
    <source>
        <dbReference type="EMBL" id="KAF1912021.1"/>
    </source>
</evidence>
<keyword evidence="1" id="KW-0812">Transmembrane</keyword>
<keyword evidence="1" id="KW-1133">Transmembrane helix</keyword>
<organism evidence="2 3">
    <name type="scientific">Ampelomyces quisqualis</name>
    <name type="common">Powdery mildew agent</name>
    <dbReference type="NCBI Taxonomy" id="50730"/>
    <lineage>
        <taxon>Eukaryota</taxon>
        <taxon>Fungi</taxon>
        <taxon>Dikarya</taxon>
        <taxon>Ascomycota</taxon>
        <taxon>Pezizomycotina</taxon>
        <taxon>Dothideomycetes</taxon>
        <taxon>Pleosporomycetidae</taxon>
        <taxon>Pleosporales</taxon>
        <taxon>Pleosporineae</taxon>
        <taxon>Phaeosphaeriaceae</taxon>
        <taxon>Ampelomyces</taxon>
    </lineage>
</organism>
<evidence type="ECO:0000313" key="3">
    <source>
        <dbReference type="Proteomes" id="UP000800096"/>
    </source>
</evidence>
<dbReference type="AlphaFoldDB" id="A0A6A5Q8L9"/>
<keyword evidence="1" id="KW-0472">Membrane</keyword>
<dbReference type="Proteomes" id="UP000800096">
    <property type="component" value="Unassembled WGS sequence"/>
</dbReference>
<sequence>MSRSMNFFVEEGAVRRRRREIVPAFGTLVPHLVSPLVMVITIAIWRAKRVRWRNFLSSHLKVVQDCHNKNLQISNSSIEAAAFVSSPCMSTAPWIVSAGNHSAMPRSHDCW</sequence>